<dbReference type="Proteomes" id="UP000717624">
    <property type="component" value="Unassembled WGS sequence"/>
</dbReference>
<dbReference type="GO" id="GO:0006537">
    <property type="term" value="P:glutamate biosynthetic process"/>
    <property type="evidence" value="ECO:0007669"/>
    <property type="project" value="TreeGrafter"/>
</dbReference>
<dbReference type="AlphaFoldDB" id="A0A939BQA7"/>
<feature type="binding site" evidence="6">
    <location>
        <position position="172"/>
    </location>
    <ligand>
        <name>substrate</name>
    </ligand>
</feature>
<sequence length="323" mass="35267">MKIGMAHEWPELLEQWITHYRSFSADGKPASYIPALAQANPSHLGVYIIGADGTNMKAGDWDVTFTMQSISKVISFVAVCLEMGIDKVTEWVDMEPTGDAFNSISRLEENWPGKPFNPLINAGAITVASLLPGNNPEEKVEVVLDLLEKIVGQRLPINKQIYQSEWESAHRNRAIAHYVKEAGFLNGSVDEALECYFKLCSIELNTEQLAMISLVLAADGVHPLREQTIIPVQIARISKALMLTCGMYNASGKFAAFVGVPAKSGVSGGIMAAVPARNRSRILPFQNGCGIGIYGPAIDKYGNSLSGSMLLQHIANEWDLNIF</sequence>
<comment type="similarity">
    <text evidence="1 6">Belongs to the glutaminase family.</text>
</comment>
<dbReference type="Pfam" id="PF04960">
    <property type="entry name" value="Glutaminase"/>
    <property type="match status" value="1"/>
</dbReference>
<evidence type="ECO:0000313" key="8">
    <source>
        <dbReference type="Proteomes" id="UP000717624"/>
    </source>
</evidence>
<comment type="catalytic activity">
    <reaction evidence="5 6">
        <text>L-glutamine + H2O = L-glutamate + NH4(+)</text>
        <dbReference type="Rhea" id="RHEA:15889"/>
        <dbReference type="ChEBI" id="CHEBI:15377"/>
        <dbReference type="ChEBI" id="CHEBI:28938"/>
        <dbReference type="ChEBI" id="CHEBI:29985"/>
        <dbReference type="ChEBI" id="CHEBI:58359"/>
        <dbReference type="EC" id="3.5.1.2"/>
    </reaction>
</comment>
<evidence type="ECO:0000256" key="5">
    <source>
        <dbReference type="ARBA" id="ARBA00049534"/>
    </source>
</evidence>
<dbReference type="Gene3D" id="3.40.710.10">
    <property type="entry name" value="DD-peptidase/beta-lactamase superfamily"/>
    <property type="match status" value="1"/>
</dbReference>
<evidence type="ECO:0000256" key="2">
    <source>
        <dbReference type="ARBA" id="ARBA00011881"/>
    </source>
</evidence>
<dbReference type="HAMAP" id="MF_00313">
    <property type="entry name" value="Glutaminase"/>
    <property type="match status" value="1"/>
</dbReference>
<reference evidence="7" key="1">
    <citation type="submission" date="2021-01" db="EMBL/GenBank/DDBJ databases">
        <title>Genomic Encyclopedia of Type Strains, Phase IV (KMG-IV): sequencing the most valuable type-strain genomes for metagenomic binning, comparative biology and taxonomic classification.</title>
        <authorList>
            <person name="Goeker M."/>
        </authorList>
    </citation>
    <scope>NUCLEOTIDE SEQUENCE</scope>
    <source>
        <strain evidence="7">DSM 25523</strain>
    </source>
</reference>
<dbReference type="NCBIfam" id="NF009021">
    <property type="entry name" value="PRK12357.1"/>
    <property type="match status" value="1"/>
</dbReference>
<evidence type="ECO:0000313" key="7">
    <source>
        <dbReference type="EMBL" id="MBM7591420.1"/>
    </source>
</evidence>
<evidence type="ECO:0000256" key="4">
    <source>
        <dbReference type="ARBA" id="ARBA00022801"/>
    </source>
</evidence>
<dbReference type="SUPFAM" id="SSF56601">
    <property type="entry name" value="beta-lactamase/transpeptidase-like"/>
    <property type="match status" value="1"/>
</dbReference>
<keyword evidence="6" id="KW-0007">Acetylation</keyword>
<comment type="caution">
    <text evidence="7">The sequence shown here is derived from an EMBL/GenBank/DDBJ whole genome shotgun (WGS) entry which is preliminary data.</text>
</comment>
<keyword evidence="8" id="KW-1185">Reference proteome</keyword>
<gene>
    <name evidence="6" type="primary">glsA</name>
    <name evidence="7" type="ORF">JOD01_003059</name>
</gene>
<dbReference type="RefSeq" id="WP_204519120.1">
    <property type="nucleotide sequence ID" value="NZ_BAABIN010000031.1"/>
</dbReference>
<feature type="binding site" evidence="6">
    <location>
        <position position="69"/>
    </location>
    <ligand>
        <name>substrate</name>
    </ligand>
</feature>
<protein>
    <recommendedName>
        <fullName evidence="3 6">Glutaminase</fullName>
        <ecNumber evidence="3 6">3.5.1.2</ecNumber>
    </recommendedName>
</protein>
<evidence type="ECO:0000256" key="1">
    <source>
        <dbReference type="ARBA" id="ARBA00011076"/>
    </source>
</evidence>
<feature type="binding site" evidence="6">
    <location>
        <position position="248"/>
    </location>
    <ligand>
        <name>substrate</name>
    </ligand>
</feature>
<evidence type="ECO:0000256" key="6">
    <source>
        <dbReference type="HAMAP-Rule" id="MF_00313"/>
    </source>
</evidence>
<feature type="binding site" evidence="6">
    <location>
        <position position="266"/>
    </location>
    <ligand>
        <name>substrate</name>
    </ligand>
</feature>
<feature type="binding site" evidence="6">
    <location>
        <position position="165"/>
    </location>
    <ligand>
        <name>substrate</name>
    </ligand>
</feature>
<dbReference type="PANTHER" id="PTHR12544:SF32">
    <property type="entry name" value="GLUTAMINASE 1"/>
    <property type="match status" value="1"/>
</dbReference>
<dbReference type="EMBL" id="JAFBEB010000011">
    <property type="protein sequence ID" value="MBM7591420.1"/>
    <property type="molecule type" value="Genomic_DNA"/>
</dbReference>
<comment type="subunit">
    <text evidence="2 6">Homotetramer.</text>
</comment>
<proteinExistence type="inferred from homology"/>
<organism evidence="7 8">
    <name type="scientific">Brevibacillus fulvus</name>
    <dbReference type="NCBI Taxonomy" id="1125967"/>
    <lineage>
        <taxon>Bacteria</taxon>
        <taxon>Bacillati</taxon>
        <taxon>Bacillota</taxon>
        <taxon>Bacilli</taxon>
        <taxon>Bacillales</taxon>
        <taxon>Paenibacillaceae</taxon>
        <taxon>Brevibacillus</taxon>
    </lineage>
</organism>
<dbReference type="InterPro" id="IPR012338">
    <property type="entry name" value="Beta-lactam/transpept-like"/>
</dbReference>
<keyword evidence="4 6" id="KW-0378">Hydrolase</keyword>
<name>A0A939BQA7_9BACL</name>
<feature type="binding site" evidence="6">
    <location>
        <position position="121"/>
    </location>
    <ligand>
        <name>substrate</name>
    </ligand>
</feature>
<dbReference type="GO" id="GO:0004359">
    <property type="term" value="F:glutaminase activity"/>
    <property type="evidence" value="ECO:0007669"/>
    <property type="project" value="UniProtKB-UniRule"/>
</dbReference>
<evidence type="ECO:0000256" key="3">
    <source>
        <dbReference type="ARBA" id="ARBA00012918"/>
    </source>
</evidence>
<accession>A0A939BQA7</accession>
<dbReference type="PANTHER" id="PTHR12544">
    <property type="entry name" value="GLUTAMINASE"/>
    <property type="match status" value="1"/>
</dbReference>
<dbReference type="EC" id="3.5.1.2" evidence="3 6"/>
<feature type="binding site" evidence="6">
    <location>
        <position position="196"/>
    </location>
    <ligand>
        <name>substrate</name>
    </ligand>
</feature>
<dbReference type="NCBIfam" id="TIGR03814">
    <property type="entry name" value="Gln_ase"/>
    <property type="match status" value="1"/>
</dbReference>
<dbReference type="GO" id="GO:0006543">
    <property type="term" value="P:L-glutamine catabolic process"/>
    <property type="evidence" value="ECO:0007669"/>
    <property type="project" value="TreeGrafter"/>
</dbReference>
<dbReference type="InterPro" id="IPR015868">
    <property type="entry name" value="Glutaminase"/>
</dbReference>
<dbReference type="Gene3D" id="1.10.1500.10">
    <property type="match status" value="1"/>
</dbReference>
<dbReference type="FunFam" id="3.40.710.10:FF:000005">
    <property type="entry name" value="Glutaminase"/>
    <property type="match status" value="1"/>
</dbReference>